<organism evidence="2 3">
    <name type="scientific">Motilibacter deserti</name>
    <dbReference type="NCBI Taxonomy" id="2714956"/>
    <lineage>
        <taxon>Bacteria</taxon>
        <taxon>Bacillati</taxon>
        <taxon>Actinomycetota</taxon>
        <taxon>Actinomycetes</taxon>
        <taxon>Motilibacterales</taxon>
        <taxon>Motilibacteraceae</taxon>
        <taxon>Motilibacter</taxon>
    </lineage>
</organism>
<reference evidence="2 3" key="1">
    <citation type="submission" date="2020-03" db="EMBL/GenBank/DDBJ databases">
        <title>Two novel Motilibacter sp.</title>
        <authorList>
            <person name="Liu S."/>
        </authorList>
    </citation>
    <scope>NUCLEOTIDE SEQUENCE [LARGE SCALE GENOMIC DNA]</scope>
    <source>
        <strain evidence="2 3">E257</strain>
    </source>
</reference>
<dbReference type="RefSeq" id="WP_166280967.1">
    <property type="nucleotide sequence ID" value="NZ_JAANNP010000003.1"/>
</dbReference>
<proteinExistence type="predicted"/>
<comment type="caution">
    <text evidence="2">The sequence shown here is derived from an EMBL/GenBank/DDBJ whole genome shotgun (WGS) entry which is preliminary data.</text>
</comment>
<evidence type="ECO:0000313" key="3">
    <source>
        <dbReference type="Proteomes" id="UP000800981"/>
    </source>
</evidence>
<dbReference type="PANTHER" id="PTHR12147:SF26">
    <property type="entry name" value="PEPTIDASE M28 DOMAIN-CONTAINING PROTEIN"/>
    <property type="match status" value="1"/>
</dbReference>
<dbReference type="Proteomes" id="UP000800981">
    <property type="component" value="Unassembled WGS sequence"/>
</dbReference>
<protein>
    <submittedName>
        <fullName evidence="2">M20/M25/M40 family metallo-hydrolase</fullName>
    </submittedName>
</protein>
<feature type="domain" description="Peptidase M28" evidence="1">
    <location>
        <begin position="225"/>
        <end position="278"/>
    </location>
</feature>
<name>A0ABX0GSU2_9ACTN</name>
<evidence type="ECO:0000259" key="1">
    <source>
        <dbReference type="Pfam" id="PF04389"/>
    </source>
</evidence>
<feature type="domain" description="Peptidase M28" evidence="1">
    <location>
        <begin position="45"/>
        <end position="142"/>
    </location>
</feature>
<dbReference type="Pfam" id="PF04389">
    <property type="entry name" value="Peptidase_M28"/>
    <property type="match status" value="2"/>
</dbReference>
<dbReference type="SUPFAM" id="SSF53187">
    <property type="entry name" value="Zn-dependent exopeptidases"/>
    <property type="match status" value="1"/>
</dbReference>
<dbReference type="InterPro" id="IPR045175">
    <property type="entry name" value="M28_fam"/>
</dbReference>
<sequence length="287" mass="30480">MLLRDELAAAGWPARLHGFTVRGANDWDPARPGRTEPVAELPGVNVVAVKEGERPDALVVLAHADTVPGSGGADDNGSGLAALVEVARLLAPERMRLSVVLAAVDHEEHGFSGSRQLVAWLAARRPVRAAYVFEMLGYVSAEPGSQRLPPGVGALYRGQVGRLRARGMPGDFLALIHQKRSRLAATCLASCLAEVAGPRAPVLLRAPTDLPGLGVAARRVAMARDFARSDHVPFWEARLPAVQVTDTANFRNPHYHRASDLAETLDYGRIADVAAATALALLVLSGL</sequence>
<dbReference type="PANTHER" id="PTHR12147">
    <property type="entry name" value="METALLOPEPTIDASE M28 FAMILY MEMBER"/>
    <property type="match status" value="1"/>
</dbReference>
<accession>A0ABX0GSU2</accession>
<dbReference type="Gene3D" id="3.40.630.10">
    <property type="entry name" value="Zn peptidases"/>
    <property type="match status" value="1"/>
</dbReference>
<dbReference type="EMBL" id="JAANNP010000003">
    <property type="protein sequence ID" value="NHC13954.1"/>
    <property type="molecule type" value="Genomic_DNA"/>
</dbReference>
<gene>
    <name evidence="2" type="ORF">G9H71_09195</name>
</gene>
<dbReference type="InterPro" id="IPR007484">
    <property type="entry name" value="Peptidase_M28"/>
</dbReference>
<evidence type="ECO:0000313" key="2">
    <source>
        <dbReference type="EMBL" id="NHC13954.1"/>
    </source>
</evidence>
<keyword evidence="3" id="KW-1185">Reference proteome</keyword>